<dbReference type="EMBL" id="MU856845">
    <property type="protein sequence ID" value="KAK4157813.1"/>
    <property type="molecule type" value="Genomic_DNA"/>
</dbReference>
<evidence type="ECO:0000313" key="10">
    <source>
        <dbReference type="Proteomes" id="UP001302745"/>
    </source>
</evidence>
<comment type="subcellular location">
    <subcellularLocation>
        <location evidence="1">Cytoplasm</location>
    </subcellularLocation>
</comment>
<keyword evidence="3 7" id="KW-0853">WD repeat</keyword>
<feature type="compositionally biased region" description="Low complexity" evidence="8">
    <location>
        <begin position="810"/>
        <end position="831"/>
    </location>
</feature>
<dbReference type="GO" id="GO:0005737">
    <property type="term" value="C:cytoplasm"/>
    <property type="evidence" value="ECO:0007669"/>
    <property type="project" value="UniProtKB-SubCell"/>
</dbReference>
<feature type="repeat" description="WD" evidence="7">
    <location>
        <begin position="260"/>
        <end position="279"/>
    </location>
</feature>
<accession>A0AAN6VU24</accession>
<dbReference type="SUPFAM" id="SSF50978">
    <property type="entry name" value="WD40 repeat-like"/>
    <property type="match status" value="1"/>
</dbReference>
<evidence type="ECO:0000256" key="2">
    <source>
        <dbReference type="ARBA" id="ARBA00022490"/>
    </source>
</evidence>
<dbReference type="PANTHER" id="PTHR14344">
    <property type="entry name" value="WD REPEAT PROTEIN"/>
    <property type="match status" value="1"/>
</dbReference>
<dbReference type="Gene3D" id="2.130.10.10">
    <property type="entry name" value="YVTN repeat-like/Quinoprotein amine dehydrogenase"/>
    <property type="match status" value="3"/>
</dbReference>
<comment type="similarity">
    <text evidence="6">Belongs to the WD repeat WDR6 family.</text>
</comment>
<evidence type="ECO:0000256" key="8">
    <source>
        <dbReference type="SAM" id="MobiDB-lite"/>
    </source>
</evidence>
<keyword evidence="2" id="KW-0963">Cytoplasm</keyword>
<dbReference type="GO" id="GO:0030488">
    <property type="term" value="P:tRNA methylation"/>
    <property type="evidence" value="ECO:0007669"/>
    <property type="project" value="TreeGrafter"/>
</dbReference>
<organism evidence="9 10">
    <name type="scientific">Chaetomidium leptoderma</name>
    <dbReference type="NCBI Taxonomy" id="669021"/>
    <lineage>
        <taxon>Eukaryota</taxon>
        <taxon>Fungi</taxon>
        <taxon>Dikarya</taxon>
        <taxon>Ascomycota</taxon>
        <taxon>Pezizomycotina</taxon>
        <taxon>Sordariomycetes</taxon>
        <taxon>Sordariomycetidae</taxon>
        <taxon>Sordariales</taxon>
        <taxon>Chaetomiaceae</taxon>
        <taxon>Chaetomidium</taxon>
    </lineage>
</organism>
<evidence type="ECO:0000256" key="3">
    <source>
        <dbReference type="ARBA" id="ARBA00022574"/>
    </source>
</evidence>
<feature type="compositionally biased region" description="Basic and acidic residues" evidence="8">
    <location>
        <begin position="794"/>
        <end position="809"/>
    </location>
</feature>
<dbReference type="InterPro" id="IPR036322">
    <property type="entry name" value="WD40_repeat_dom_sf"/>
</dbReference>
<reference evidence="9" key="1">
    <citation type="journal article" date="2023" name="Mol. Phylogenet. Evol.">
        <title>Genome-scale phylogeny and comparative genomics of the fungal order Sordariales.</title>
        <authorList>
            <person name="Hensen N."/>
            <person name="Bonometti L."/>
            <person name="Westerberg I."/>
            <person name="Brannstrom I.O."/>
            <person name="Guillou S."/>
            <person name="Cros-Aarteil S."/>
            <person name="Calhoun S."/>
            <person name="Haridas S."/>
            <person name="Kuo A."/>
            <person name="Mondo S."/>
            <person name="Pangilinan J."/>
            <person name="Riley R."/>
            <person name="LaButti K."/>
            <person name="Andreopoulos B."/>
            <person name="Lipzen A."/>
            <person name="Chen C."/>
            <person name="Yan M."/>
            <person name="Daum C."/>
            <person name="Ng V."/>
            <person name="Clum A."/>
            <person name="Steindorff A."/>
            <person name="Ohm R.A."/>
            <person name="Martin F."/>
            <person name="Silar P."/>
            <person name="Natvig D.O."/>
            <person name="Lalanne C."/>
            <person name="Gautier V."/>
            <person name="Ament-Velasquez S.L."/>
            <person name="Kruys A."/>
            <person name="Hutchinson M.I."/>
            <person name="Powell A.J."/>
            <person name="Barry K."/>
            <person name="Miller A.N."/>
            <person name="Grigoriev I.V."/>
            <person name="Debuchy R."/>
            <person name="Gladieux P."/>
            <person name="Hiltunen Thoren M."/>
            <person name="Johannesson H."/>
        </authorList>
    </citation>
    <scope>NUCLEOTIDE SEQUENCE</scope>
    <source>
        <strain evidence="9">CBS 538.74</strain>
    </source>
</reference>
<dbReference type="AlphaFoldDB" id="A0AAN6VU24"/>
<sequence length="1192" mass="128569">MAERSRAVTRLQHSYALSPITALAFYDAGPDRVLLLAGEDTWIKVYDTQTTRLLGQLNVFSSQPIHGIHVSSQNDETRLLIWGGHSVTLLAHATVQALLNNQPLPQQQQPTESKTPDWIYDGILFPSTTTVTGALVTAHNEILPFTFTFTDNDNDDNSHNHNNNQPPLTFGPLTSPSRPILYSANLALLSPSVLLVAGGTVFGEIIVWKYYAAATAAAATAEWEVLYVFTGHEGSIFGVSISDEIGIGMGGGEEGRVGMRLLASCSDDRTVRVWDISEGGHRCSERGLDGARETGFGENSEARKGGNGDDAARCVAVAMGHVSRIWHVGFGRVGSGRVEVYSFGEDCSRQRWELELDLERWRGGEPGTLRHCGASTCHSGKNIWSAAVLSRGDSEPLTATGGADGKIVVSGKTRRGEGSGADTYEDLDLSLTFDEVQNSLQGSTPAALPPTKKATKHAFQRYAFLSDTLMAATASGRLFLATMGDRLSWKEVALPETIVADLRPYNVIKSPARDTAVVGSASGKVYLFRKGQEVTELANLPEKISDIILLDTPNHAVDNQPWSGIINVLGLDHAMLLRFDPSTNTSTMDPRKVRLQEHYIVTAAAFCGKTLILGSRTGSVTVYTTDPATGDFVPLINRKDCKAKDAITCILPIPGTTTTNNSFLTTSRDGKYRIYTLRPSSPAAGLELQHEISPPLNTLESAFFTTRPPDCSLPSSYRTNKPLQQQKSELILHGFRGPNFLTYNDSTGAILSSIPCGGAHRPFATVSCPHDPGQMRFVFSKAGDLRVVSQSGEQGERVLRSGGHGREIKSLSSSYSCSSSHTTTTTSSSNTSKEEEEAAKEPLIATAAEDTTIRIWRHNKTQKMECLAIVEGHSAGIQTLRFSGAHYLLSSAGSEELFVWRLSQVDSTAYDALAVVREAVWDDRTADGDLRIVDFDVAAVAAVAAAAAAGDDDDDDNDGGGGGERLVVSMGLSDSSVRSYVYSSRRKGFELLASGGRYTGACPTQVRHLRVDGEEIHVLTAFTDGHVAVWRTQDKEFSLALVVRLHQSSIKSLDLSSSSAGEEPRRWLVATGGDDNALGFLDLAWDESKGGYIARGRYRVKDAHAAAVTGLCVVKGESGMVEVATASNDQRVKLWRVERSAAGRIRVAMLDNRYSSVADAGDLELIAPGKLMVGGVGMEEWDVSRGGIEESR</sequence>
<proteinExistence type="inferred from homology"/>
<dbReference type="PROSITE" id="PS00678">
    <property type="entry name" value="WD_REPEATS_1"/>
    <property type="match status" value="1"/>
</dbReference>
<evidence type="ECO:0000313" key="9">
    <source>
        <dbReference type="EMBL" id="KAK4157813.1"/>
    </source>
</evidence>
<protein>
    <submittedName>
        <fullName evidence="9">Cytosolic iron-sulfur protein assembly protein 1</fullName>
    </submittedName>
</protein>
<dbReference type="InterPro" id="IPR001680">
    <property type="entry name" value="WD40_rpt"/>
</dbReference>
<evidence type="ECO:0000256" key="1">
    <source>
        <dbReference type="ARBA" id="ARBA00004496"/>
    </source>
</evidence>
<dbReference type="SUPFAM" id="SSF101908">
    <property type="entry name" value="Putative isomerase YbhE"/>
    <property type="match status" value="1"/>
</dbReference>
<evidence type="ECO:0000256" key="5">
    <source>
        <dbReference type="ARBA" id="ARBA00022737"/>
    </source>
</evidence>
<dbReference type="InterPro" id="IPR051973">
    <property type="entry name" value="tRNA_Anticodon_Mtase-Reg"/>
</dbReference>
<dbReference type="PROSITE" id="PS50082">
    <property type="entry name" value="WD_REPEATS_2"/>
    <property type="match status" value="1"/>
</dbReference>
<dbReference type="InterPro" id="IPR019775">
    <property type="entry name" value="WD40_repeat_CS"/>
</dbReference>
<feature type="region of interest" description="Disordered" evidence="8">
    <location>
        <begin position="790"/>
        <end position="840"/>
    </location>
</feature>
<dbReference type="Pfam" id="PF00400">
    <property type="entry name" value="WD40"/>
    <property type="match status" value="1"/>
</dbReference>
<keyword evidence="4" id="KW-0819">tRNA processing</keyword>
<evidence type="ECO:0000256" key="7">
    <source>
        <dbReference type="PROSITE-ProRule" id="PRU00221"/>
    </source>
</evidence>
<evidence type="ECO:0000256" key="4">
    <source>
        <dbReference type="ARBA" id="ARBA00022694"/>
    </source>
</evidence>
<comment type="caution">
    <text evidence="9">The sequence shown here is derived from an EMBL/GenBank/DDBJ whole genome shotgun (WGS) entry which is preliminary data.</text>
</comment>
<dbReference type="PANTHER" id="PTHR14344:SF3">
    <property type="entry name" value="WD REPEAT-CONTAINING PROTEIN 6"/>
    <property type="match status" value="1"/>
</dbReference>
<dbReference type="SMART" id="SM00320">
    <property type="entry name" value="WD40"/>
    <property type="match status" value="8"/>
</dbReference>
<evidence type="ECO:0000256" key="6">
    <source>
        <dbReference type="ARBA" id="ARBA00038255"/>
    </source>
</evidence>
<reference evidence="9" key="2">
    <citation type="submission" date="2023-05" db="EMBL/GenBank/DDBJ databases">
        <authorList>
            <consortium name="Lawrence Berkeley National Laboratory"/>
            <person name="Steindorff A."/>
            <person name="Hensen N."/>
            <person name="Bonometti L."/>
            <person name="Westerberg I."/>
            <person name="Brannstrom I.O."/>
            <person name="Guillou S."/>
            <person name="Cros-Aarteil S."/>
            <person name="Calhoun S."/>
            <person name="Haridas S."/>
            <person name="Kuo A."/>
            <person name="Mondo S."/>
            <person name="Pangilinan J."/>
            <person name="Riley R."/>
            <person name="Labutti K."/>
            <person name="Andreopoulos B."/>
            <person name="Lipzen A."/>
            <person name="Chen C."/>
            <person name="Yanf M."/>
            <person name="Daum C."/>
            <person name="Ng V."/>
            <person name="Clum A."/>
            <person name="Ohm R."/>
            <person name="Martin F."/>
            <person name="Silar P."/>
            <person name="Natvig D."/>
            <person name="Lalanne C."/>
            <person name="Gautier V."/>
            <person name="Ament-Velasquez S.L."/>
            <person name="Kruys A."/>
            <person name="Hutchinson M.I."/>
            <person name="Powell A.J."/>
            <person name="Barry K."/>
            <person name="Miller A.N."/>
            <person name="Grigoriev I.V."/>
            <person name="Debuchy R."/>
            <person name="Gladieux P."/>
            <person name="Thoren M.H."/>
            <person name="Johannesson H."/>
        </authorList>
    </citation>
    <scope>NUCLEOTIDE SEQUENCE</scope>
    <source>
        <strain evidence="9">CBS 538.74</strain>
    </source>
</reference>
<dbReference type="InterPro" id="IPR015943">
    <property type="entry name" value="WD40/YVTN_repeat-like_dom_sf"/>
</dbReference>
<keyword evidence="5" id="KW-0677">Repeat</keyword>
<dbReference type="SUPFAM" id="SSF50998">
    <property type="entry name" value="Quinoprotein alcohol dehydrogenase-like"/>
    <property type="match status" value="1"/>
</dbReference>
<dbReference type="InterPro" id="IPR011047">
    <property type="entry name" value="Quinoprotein_ADH-like_sf"/>
</dbReference>
<dbReference type="Proteomes" id="UP001302745">
    <property type="component" value="Unassembled WGS sequence"/>
</dbReference>
<name>A0AAN6VU24_9PEZI</name>
<gene>
    <name evidence="9" type="ORF">C8A00DRAFT_29199</name>
</gene>
<keyword evidence="10" id="KW-1185">Reference proteome</keyword>